<accession>A0A9Q5I090</accession>
<gene>
    <name evidence="4" type="ORF">A7U60_g3506</name>
</gene>
<dbReference type="SUPFAM" id="SSF53474">
    <property type="entry name" value="alpha/beta-Hydrolases"/>
    <property type="match status" value="1"/>
</dbReference>
<dbReference type="InterPro" id="IPR002410">
    <property type="entry name" value="Peptidase_S33"/>
</dbReference>
<organism evidence="4 5">
    <name type="scientific">Sanghuangporus baumii</name>
    <name type="common">Phellinus baumii</name>
    <dbReference type="NCBI Taxonomy" id="108892"/>
    <lineage>
        <taxon>Eukaryota</taxon>
        <taxon>Fungi</taxon>
        <taxon>Dikarya</taxon>
        <taxon>Basidiomycota</taxon>
        <taxon>Agaricomycotina</taxon>
        <taxon>Agaricomycetes</taxon>
        <taxon>Hymenochaetales</taxon>
        <taxon>Hymenochaetaceae</taxon>
        <taxon>Sanghuangporus</taxon>
    </lineage>
</organism>
<dbReference type="GO" id="GO:0016020">
    <property type="term" value="C:membrane"/>
    <property type="evidence" value="ECO:0007669"/>
    <property type="project" value="TreeGrafter"/>
</dbReference>
<evidence type="ECO:0000256" key="2">
    <source>
        <dbReference type="ARBA" id="ARBA00022801"/>
    </source>
</evidence>
<dbReference type="InterPro" id="IPR005945">
    <property type="entry name" value="Pro_imino_pep"/>
</dbReference>
<reference evidence="4" key="1">
    <citation type="submission" date="2016-06" db="EMBL/GenBank/DDBJ databases">
        <title>Draft Genome sequence of the fungus Inonotus baumii.</title>
        <authorList>
            <person name="Zhu H."/>
            <person name="Lin W."/>
        </authorList>
    </citation>
    <scope>NUCLEOTIDE SEQUENCE</scope>
    <source>
        <strain evidence="4">821</strain>
    </source>
</reference>
<dbReference type="GO" id="GO:0006508">
    <property type="term" value="P:proteolysis"/>
    <property type="evidence" value="ECO:0007669"/>
    <property type="project" value="InterPro"/>
</dbReference>
<name>A0A9Q5I090_SANBA</name>
<protein>
    <submittedName>
        <fullName evidence="4">Proline iminopeptidase</fullName>
    </submittedName>
</protein>
<dbReference type="GO" id="GO:0008233">
    <property type="term" value="F:peptidase activity"/>
    <property type="evidence" value="ECO:0007669"/>
    <property type="project" value="InterPro"/>
</dbReference>
<dbReference type="InterPro" id="IPR050266">
    <property type="entry name" value="AB_hydrolase_sf"/>
</dbReference>
<feature type="domain" description="AB hydrolase-1" evidence="3">
    <location>
        <begin position="44"/>
        <end position="295"/>
    </location>
</feature>
<dbReference type="OrthoDB" id="190201at2759"/>
<evidence type="ECO:0000256" key="1">
    <source>
        <dbReference type="ARBA" id="ARBA00010088"/>
    </source>
</evidence>
<dbReference type="PRINTS" id="PR00793">
    <property type="entry name" value="PROAMNOPTASE"/>
</dbReference>
<keyword evidence="2" id="KW-0378">Hydrolase</keyword>
<comment type="caution">
    <text evidence="4">The sequence shown here is derived from an EMBL/GenBank/DDBJ whole genome shotgun (WGS) entry which is preliminary data.</text>
</comment>
<dbReference type="InterPro" id="IPR029058">
    <property type="entry name" value="AB_hydrolase_fold"/>
</dbReference>
<evidence type="ECO:0000313" key="5">
    <source>
        <dbReference type="Proteomes" id="UP000757232"/>
    </source>
</evidence>
<comment type="similarity">
    <text evidence="1">Belongs to the peptidase S33 family.</text>
</comment>
<dbReference type="AlphaFoldDB" id="A0A9Q5I090"/>
<dbReference type="EMBL" id="LNZH02000158">
    <property type="protein sequence ID" value="OCB89307.1"/>
    <property type="molecule type" value="Genomic_DNA"/>
</dbReference>
<dbReference type="Gene3D" id="3.40.50.1820">
    <property type="entry name" value="alpha/beta hydrolase"/>
    <property type="match status" value="1"/>
</dbReference>
<evidence type="ECO:0000259" key="3">
    <source>
        <dbReference type="Pfam" id="PF00561"/>
    </source>
</evidence>
<dbReference type="NCBIfam" id="TIGR01250">
    <property type="entry name" value="pro_imino_pep_2"/>
    <property type="match status" value="1"/>
</dbReference>
<keyword evidence="5" id="KW-1185">Reference proteome</keyword>
<proteinExistence type="inferred from homology"/>
<sequence>MPLTGSHPVSVPLVSEGTIPFIVGGETYSTWYKLFGSLESTTRPLVVLHGGPGASHDYMLPLADLAQSDRPVTVILYDQLGTARSKHPDLLKKDPSFWTIELFISELENLLTFFYISHSFDLIGHSWGATLAAEFIVSRQPAGLRRLILSNSLASAKLRNQSIEQLRKTLPDEIQEALRKHEAAKTTDAPEYKNGQKVFFENFGCRLKSPPTEVIYSLSRAELEGGKVQRGIRDSGMANDWSIIDRIHEIRVPTLLINGKYDFMSDEVCMPFFLGLEKVKWVHFYASSHVPHWEERERYVSTVREFLQISMLVSRGQRDPMYDVIN</sequence>
<dbReference type="Pfam" id="PF00561">
    <property type="entry name" value="Abhydrolase_1"/>
    <property type="match status" value="1"/>
</dbReference>
<dbReference type="Proteomes" id="UP000757232">
    <property type="component" value="Unassembled WGS sequence"/>
</dbReference>
<dbReference type="PANTHER" id="PTHR43798">
    <property type="entry name" value="MONOACYLGLYCEROL LIPASE"/>
    <property type="match status" value="1"/>
</dbReference>
<dbReference type="PANTHER" id="PTHR43798:SF33">
    <property type="entry name" value="HYDROLASE, PUTATIVE (AFU_ORTHOLOGUE AFUA_2G14860)-RELATED"/>
    <property type="match status" value="1"/>
</dbReference>
<dbReference type="PIRSF" id="PIRSF005539">
    <property type="entry name" value="Pept_S33_TRI_F1"/>
    <property type="match status" value="1"/>
</dbReference>
<dbReference type="InterPro" id="IPR000073">
    <property type="entry name" value="AB_hydrolase_1"/>
</dbReference>
<evidence type="ECO:0000313" key="4">
    <source>
        <dbReference type="EMBL" id="OCB89307.1"/>
    </source>
</evidence>